<keyword evidence="2" id="KW-1185">Reference proteome</keyword>
<dbReference type="EMBL" id="JAPFQI010000040">
    <property type="protein sequence ID" value="MCW8088462.1"/>
    <property type="molecule type" value="Genomic_DNA"/>
</dbReference>
<gene>
    <name evidence="1" type="ORF">OF850_23060</name>
</gene>
<sequence length="229" mass="25160">MMGSGGHLGCANHVERGTCDNPRTLLRDRLLTRVLVGLKERLLAPELVAKFVRTYVAETNAASCERGQRRAGLVEKLAKLNRQIRNFLELIKDGHGSAALVGELRPLEHQQAALTAELAAAGTAEPVPVLHPNLPKLYRRKVEALEVALQDPNTAAAEATALRGLIDAILIVPGARRAGLRCWSCGATWPRCCTSARRPRNAKRPFPWWGTAVLEKCWKRGMRGQDLNL</sequence>
<dbReference type="Proteomes" id="UP001526430">
    <property type="component" value="Unassembled WGS sequence"/>
</dbReference>
<comment type="caution">
    <text evidence="1">The sequence shown here is derived from an EMBL/GenBank/DDBJ whole genome shotgun (WGS) entry which is preliminary data.</text>
</comment>
<name>A0ABT3P219_9PROT</name>
<accession>A0ABT3P219</accession>
<proteinExistence type="predicted"/>
<evidence type="ECO:0000313" key="1">
    <source>
        <dbReference type="EMBL" id="MCW8088462.1"/>
    </source>
</evidence>
<reference evidence="1 2" key="1">
    <citation type="submission" date="2022-10" db="EMBL/GenBank/DDBJ databases">
        <title>Roseococcus glaciei nov., sp. nov., isolated from glacier.</title>
        <authorList>
            <person name="Liu Q."/>
            <person name="Xin Y.-H."/>
        </authorList>
    </citation>
    <scope>NUCLEOTIDE SEQUENCE [LARGE SCALE GENOMIC DNA]</scope>
    <source>
        <strain evidence="1 2">MDT2-1-1</strain>
    </source>
</reference>
<dbReference type="RefSeq" id="WP_301592714.1">
    <property type="nucleotide sequence ID" value="NZ_JAPFQI010000040.1"/>
</dbReference>
<protein>
    <submittedName>
        <fullName evidence="1">Uncharacterized protein</fullName>
    </submittedName>
</protein>
<organism evidence="1 2">
    <name type="scientific">Sabulicella glaciei</name>
    <dbReference type="NCBI Taxonomy" id="2984948"/>
    <lineage>
        <taxon>Bacteria</taxon>
        <taxon>Pseudomonadati</taxon>
        <taxon>Pseudomonadota</taxon>
        <taxon>Alphaproteobacteria</taxon>
        <taxon>Acetobacterales</taxon>
        <taxon>Acetobacteraceae</taxon>
        <taxon>Sabulicella</taxon>
    </lineage>
</organism>
<evidence type="ECO:0000313" key="2">
    <source>
        <dbReference type="Proteomes" id="UP001526430"/>
    </source>
</evidence>